<dbReference type="PANTHER" id="PTHR11777:SF9">
    <property type="entry name" value="ALANINE--TRNA LIGASE, CYTOPLASMIC"/>
    <property type="match status" value="1"/>
</dbReference>
<keyword evidence="6" id="KW-0067">ATP-binding</keyword>
<dbReference type="EMBL" id="QMQA01000297">
    <property type="protein sequence ID" value="RLE11019.1"/>
    <property type="molecule type" value="Genomic_DNA"/>
</dbReference>
<keyword evidence="3" id="KW-0820">tRNA-binding</keyword>
<evidence type="ECO:0000313" key="12">
    <source>
        <dbReference type="Proteomes" id="UP000280417"/>
    </source>
</evidence>
<evidence type="ECO:0000256" key="2">
    <source>
        <dbReference type="ARBA" id="ARBA00013168"/>
    </source>
</evidence>
<dbReference type="InterPro" id="IPR045864">
    <property type="entry name" value="aa-tRNA-synth_II/BPL/LPL"/>
</dbReference>
<dbReference type="GO" id="GO:0002161">
    <property type="term" value="F:aminoacyl-tRNA deacylase activity"/>
    <property type="evidence" value="ECO:0007669"/>
    <property type="project" value="TreeGrafter"/>
</dbReference>
<evidence type="ECO:0000313" key="11">
    <source>
        <dbReference type="EMBL" id="RLE11019.1"/>
    </source>
</evidence>
<gene>
    <name evidence="11" type="ORF">DRJ04_08825</name>
</gene>
<dbReference type="InterPro" id="IPR002318">
    <property type="entry name" value="Ala-tRNA-lgiase_IIc"/>
</dbReference>
<accession>A0A662DA81</accession>
<organism evidence="11 12">
    <name type="scientific">Aerophobetes bacterium</name>
    <dbReference type="NCBI Taxonomy" id="2030807"/>
    <lineage>
        <taxon>Bacteria</taxon>
        <taxon>Candidatus Aerophobota</taxon>
    </lineage>
</organism>
<proteinExistence type="inferred from homology"/>
<keyword evidence="7" id="KW-0694">RNA-binding</keyword>
<dbReference type="Gene3D" id="3.30.930.10">
    <property type="entry name" value="Bira Bifunctional Protein, Domain 2"/>
    <property type="match status" value="1"/>
</dbReference>
<dbReference type="InterPro" id="IPR018164">
    <property type="entry name" value="Ala-tRNA-synth_IIc_N"/>
</dbReference>
<dbReference type="GO" id="GO:0005524">
    <property type="term" value="F:ATP binding"/>
    <property type="evidence" value="ECO:0007669"/>
    <property type="project" value="UniProtKB-KW"/>
</dbReference>
<evidence type="ECO:0000256" key="5">
    <source>
        <dbReference type="ARBA" id="ARBA00022741"/>
    </source>
</evidence>
<keyword evidence="5" id="KW-0547">Nucleotide-binding</keyword>
<feature type="domain" description="Alanyl-transfer RNA synthetases family profile" evidence="10">
    <location>
        <begin position="67"/>
        <end position="427"/>
    </location>
</feature>
<feature type="non-terminal residue" evidence="11">
    <location>
        <position position="427"/>
    </location>
</feature>
<comment type="similarity">
    <text evidence="1">Belongs to the class-II aminoacyl-tRNA synthetase family.</text>
</comment>
<dbReference type="GO" id="GO:0000049">
    <property type="term" value="F:tRNA binding"/>
    <property type="evidence" value="ECO:0007669"/>
    <property type="project" value="UniProtKB-KW"/>
</dbReference>
<dbReference type="GO" id="GO:0006419">
    <property type="term" value="P:alanyl-tRNA aminoacylation"/>
    <property type="evidence" value="ECO:0007669"/>
    <property type="project" value="InterPro"/>
</dbReference>
<reference evidence="11 12" key="1">
    <citation type="submission" date="2018-06" db="EMBL/GenBank/DDBJ databases">
        <title>Extensive metabolic versatility and redundancy in microbially diverse, dynamic hydrothermal sediments.</title>
        <authorList>
            <person name="Dombrowski N."/>
            <person name="Teske A."/>
            <person name="Baker B.J."/>
        </authorList>
    </citation>
    <scope>NUCLEOTIDE SEQUENCE [LARGE SCALE GENOMIC DNA]</scope>
    <source>
        <strain evidence="11">B3_G15</strain>
    </source>
</reference>
<comment type="caution">
    <text evidence="11">The sequence shown here is derived from an EMBL/GenBank/DDBJ whole genome shotgun (WGS) entry which is preliminary data.</text>
</comment>
<dbReference type="AlphaFoldDB" id="A0A662DA81"/>
<evidence type="ECO:0000256" key="4">
    <source>
        <dbReference type="ARBA" id="ARBA00022598"/>
    </source>
</evidence>
<dbReference type="InterPro" id="IPR018165">
    <property type="entry name" value="Ala-tRNA-synth_IIc_core"/>
</dbReference>
<dbReference type="PRINTS" id="PR00980">
    <property type="entry name" value="TRNASYNTHALA"/>
</dbReference>
<evidence type="ECO:0000256" key="8">
    <source>
        <dbReference type="ARBA" id="ARBA00022917"/>
    </source>
</evidence>
<evidence type="ECO:0000256" key="6">
    <source>
        <dbReference type="ARBA" id="ARBA00022840"/>
    </source>
</evidence>
<dbReference type="InterPro" id="IPR050058">
    <property type="entry name" value="Ala-tRNA_ligase"/>
</dbReference>
<dbReference type="SUPFAM" id="SSF55681">
    <property type="entry name" value="Class II aaRS and biotin synthetases"/>
    <property type="match status" value="1"/>
</dbReference>
<dbReference type="SUPFAM" id="SSF101353">
    <property type="entry name" value="Putative anticodon-binding domain of alanyl-tRNA synthetase (AlaRS)"/>
    <property type="match status" value="1"/>
</dbReference>
<evidence type="ECO:0000256" key="9">
    <source>
        <dbReference type="ARBA" id="ARBA00023146"/>
    </source>
</evidence>
<sequence>MFTKRSLKEKFSSEWKRHYHVEIFAERGFQRRKCKVCNEYFWSLKEKETCGCEKYEFIGNPVTKKKTDYIETWKIFENFFAKHDHTPINRYPVIDRWRPDLFFTMASIQDFQRIDQGNMVFEYPAENLIVPQVCLRFNDIPNVGVTGRHHTSFIMSGQHSFGGYWKDRCIELNFKFLTEAMGIPEEEIVYKEDVWAMPDFSAFGPCIETFCLGLELANSVFMQFTKTGNTYKELPLKVIDVGWGHERLVWFSQGTPTGYDAVFGPVIKWMKKQSGLKENDLFRKYAALAGNMDIDEVHDIDKARLRIAKTLGVSLKELKEIVEPFQALYAIADHTKTLLFAITDAGIPSNTGGGYNLRVILRRALSFLKEFEFPFSLEKIAELHAKYLYPLFPELSENLNLFSKIIEVEKKRYEKTLKNAEIIIRKE</sequence>
<dbReference type="Pfam" id="PF01411">
    <property type="entry name" value="tRNA-synt_2c"/>
    <property type="match status" value="1"/>
</dbReference>
<evidence type="ECO:0000256" key="3">
    <source>
        <dbReference type="ARBA" id="ARBA00022555"/>
    </source>
</evidence>
<evidence type="ECO:0000256" key="7">
    <source>
        <dbReference type="ARBA" id="ARBA00022884"/>
    </source>
</evidence>
<dbReference type="GO" id="GO:0004813">
    <property type="term" value="F:alanine-tRNA ligase activity"/>
    <property type="evidence" value="ECO:0007669"/>
    <property type="project" value="UniProtKB-EC"/>
</dbReference>
<dbReference type="InterPro" id="IPR018162">
    <property type="entry name" value="Ala-tRNA-ligase_IIc_anticod-bd"/>
</dbReference>
<dbReference type="Proteomes" id="UP000280417">
    <property type="component" value="Unassembled WGS sequence"/>
</dbReference>
<dbReference type="PROSITE" id="PS50860">
    <property type="entry name" value="AA_TRNA_LIGASE_II_ALA"/>
    <property type="match status" value="1"/>
</dbReference>
<protein>
    <recommendedName>
        <fullName evidence="2">alanine--tRNA ligase</fullName>
        <ecNumber evidence="2">6.1.1.7</ecNumber>
    </recommendedName>
</protein>
<keyword evidence="9" id="KW-0030">Aminoacyl-tRNA synthetase</keyword>
<evidence type="ECO:0000256" key="1">
    <source>
        <dbReference type="ARBA" id="ARBA00008226"/>
    </source>
</evidence>
<dbReference type="PANTHER" id="PTHR11777">
    <property type="entry name" value="ALANYL-TRNA SYNTHETASE"/>
    <property type="match status" value="1"/>
</dbReference>
<keyword evidence="8" id="KW-0648">Protein biosynthesis</keyword>
<dbReference type="EC" id="6.1.1.7" evidence="2"/>
<evidence type="ECO:0000259" key="10">
    <source>
        <dbReference type="PROSITE" id="PS50860"/>
    </source>
</evidence>
<keyword evidence="4 11" id="KW-0436">Ligase</keyword>
<name>A0A662DA81_UNCAE</name>
<dbReference type="GO" id="GO:0005737">
    <property type="term" value="C:cytoplasm"/>
    <property type="evidence" value="ECO:0007669"/>
    <property type="project" value="InterPro"/>
</dbReference>